<reference evidence="2 3" key="1">
    <citation type="submission" date="2024-04" db="EMBL/GenBank/DDBJ databases">
        <title>Genome assembly C_amara_ONT_v2.</title>
        <authorList>
            <person name="Yant L."/>
            <person name="Moore C."/>
            <person name="Slenker M."/>
        </authorList>
    </citation>
    <scope>NUCLEOTIDE SEQUENCE [LARGE SCALE GENOMIC DNA]</scope>
    <source>
        <tissue evidence="2">Leaf</tissue>
    </source>
</reference>
<dbReference type="PANTHER" id="PTHR48258:SF3">
    <property type="entry name" value="FK506-BINDING PROTEIN 4-LIKE ISOFORM X1"/>
    <property type="match status" value="1"/>
</dbReference>
<proteinExistence type="predicted"/>
<sequence>MQRLLPFALTELLPENVNEALAGIAAFFRDLCTRTVTEEGVQQLQANIPILLCNLEKILPPSFFDVMEHLPVHLPHEASLGGPVQF</sequence>
<dbReference type="Proteomes" id="UP001558713">
    <property type="component" value="Unassembled WGS sequence"/>
</dbReference>
<dbReference type="EMBL" id="JBANAX010000074">
    <property type="protein sequence ID" value="KAL1223468.1"/>
    <property type="molecule type" value="Genomic_DNA"/>
</dbReference>
<evidence type="ECO:0000259" key="1">
    <source>
        <dbReference type="Pfam" id="PF13960"/>
    </source>
</evidence>
<evidence type="ECO:0000313" key="2">
    <source>
        <dbReference type="EMBL" id="KAL1223468.1"/>
    </source>
</evidence>
<keyword evidence="3" id="KW-1185">Reference proteome</keyword>
<dbReference type="PANTHER" id="PTHR48258">
    <property type="entry name" value="DUF4218 DOMAIN-CONTAINING PROTEIN-RELATED"/>
    <property type="match status" value="1"/>
</dbReference>
<name>A0ABD1C1X5_CARAN</name>
<organism evidence="2 3">
    <name type="scientific">Cardamine amara subsp. amara</name>
    <dbReference type="NCBI Taxonomy" id="228776"/>
    <lineage>
        <taxon>Eukaryota</taxon>
        <taxon>Viridiplantae</taxon>
        <taxon>Streptophyta</taxon>
        <taxon>Embryophyta</taxon>
        <taxon>Tracheophyta</taxon>
        <taxon>Spermatophyta</taxon>
        <taxon>Magnoliopsida</taxon>
        <taxon>eudicotyledons</taxon>
        <taxon>Gunneridae</taxon>
        <taxon>Pentapetalae</taxon>
        <taxon>rosids</taxon>
        <taxon>malvids</taxon>
        <taxon>Brassicales</taxon>
        <taxon>Brassicaceae</taxon>
        <taxon>Cardamineae</taxon>
        <taxon>Cardamine</taxon>
    </lineage>
</organism>
<protein>
    <recommendedName>
        <fullName evidence="1">DUF4218 domain-containing protein</fullName>
    </recommendedName>
</protein>
<gene>
    <name evidence="2" type="ORF">V5N11_003526</name>
</gene>
<evidence type="ECO:0000313" key="3">
    <source>
        <dbReference type="Proteomes" id="UP001558713"/>
    </source>
</evidence>
<dbReference type="Pfam" id="PF13960">
    <property type="entry name" value="DUF4218"/>
    <property type="match status" value="1"/>
</dbReference>
<feature type="domain" description="DUF4218" evidence="1">
    <location>
        <begin position="31"/>
        <end position="85"/>
    </location>
</feature>
<dbReference type="InterPro" id="IPR025452">
    <property type="entry name" value="DUF4218"/>
</dbReference>
<dbReference type="AlphaFoldDB" id="A0ABD1C1X5"/>
<comment type="caution">
    <text evidence="2">The sequence shown here is derived from an EMBL/GenBank/DDBJ whole genome shotgun (WGS) entry which is preliminary data.</text>
</comment>
<accession>A0ABD1C1X5</accession>